<dbReference type="Proteomes" id="UP000054549">
    <property type="component" value="Unassembled WGS sequence"/>
</dbReference>
<dbReference type="InterPro" id="IPR044230">
    <property type="entry name" value="GTF3C4"/>
</dbReference>
<dbReference type="EMBL" id="KN818244">
    <property type="protein sequence ID" value="KIL65131.1"/>
    <property type="molecule type" value="Genomic_DNA"/>
</dbReference>
<accession>A0A0C2X758</accession>
<evidence type="ECO:0000259" key="1">
    <source>
        <dbReference type="Pfam" id="PF12657"/>
    </source>
</evidence>
<dbReference type="AlphaFoldDB" id="A0A0C2X758"/>
<evidence type="ECO:0000313" key="3">
    <source>
        <dbReference type="EMBL" id="KIL65131.1"/>
    </source>
</evidence>
<dbReference type="PANTHER" id="PTHR15496:SF2">
    <property type="entry name" value="GENERAL TRANSCRIPTION FACTOR 3C POLYPEPTIDE 4"/>
    <property type="match status" value="1"/>
</dbReference>
<dbReference type="PANTHER" id="PTHR15496">
    <property type="entry name" value="GENERAL TRANSCRIPTION FACTOR 3C POLYPEPTIDE 4 FAMILY"/>
    <property type="match status" value="1"/>
</dbReference>
<name>A0A0C2X758_AMAMK</name>
<dbReference type="OrthoDB" id="421374at2759"/>
<sequence length="733" mass="79952">MSTIYSALNVPTATSHVALQTVQWTADGQLCLTTKSSAYIMTPDHGINFDTDSIIRPLLNAKEKDAGTTVGWFRTMIQFDKLVPFKWPQYSQGWATLSLGLMDLTLCAVAFSPTELSSEAGCVAATLSSNMDLHLWAPVKNYLKGEWKMASIHEVSPHLFTQFLPEGTNGDSAAQVLKAQIVCIAWSQQCDFGYAPSPMVNGSLLIAGNRAGSLLFLRQVELASVLDVSDTWITQVSVTPWYTAEQGRGVSWLAYGTADGSIGAVKLTQEVSQKRHPPSSQSFEFVEYEISLVAEKLPHPVYQIDGAEMTALQWVHSAVHHVYMLLLTLSDGSINVLQGLSSCNPHLVEELEGNVSSQSLSTNARSVFVAVEHGGVDKHDMNKITGMTRYDSDNGVFVWSHEVNRPGDFSYKHDAKQKAVLLVATLWNPPSGVDALLSKLRTTLEGTKAASGQSSLKILRPFLFALRDEKKLGVSHEQVLDVLKSDIPSSDNVATVLNTELIQAVSESMRKGFRQSVARHFFGWDTVTNWRLRLGLADYVWNLSDNPESQAACGVVAQDMLTRITGHIFQTLVKHVSAVSPFLATADVPLARRLSAVVQNLLGKTASLDLINEMQQIAEVMKATETDGVAEEACPACGAEVPVKDIRKAVCANGHLWTRCSVTTFILSTAFVRTCVGCKRKAFLAPSAMSNMNDGSEGKMDYLPIVAKGWIVGELLEAARRCLFCGNGFVCIV</sequence>
<dbReference type="InParanoid" id="A0A0C2X758"/>
<dbReference type="InterPro" id="IPR024764">
    <property type="entry name" value="TFIIIC_Znf"/>
</dbReference>
<proteinExistence type="predicted"/>
<dbReference type="GO" id="GO:0004402">
    <property type="term" value="F:histone acetyltransferase activity"/>
    <property type="evidence" value="ECO:0007669"/>
    <property type="project" value="InterPro"/>
</dbReference>
<evidence type="ECO:0008006" key="5">
    <source>
        <dbReference type="Google" id="ProtNLM"/>
    </source>
</evidence>
<gene>
    <name evidence="3" type="ORF">M378DRAFT_77284</name>
</gene>
<protein>
    <recommendedName>
        <fullName evidence="5">Transcription factor IIIC 90kDa subunit N-terminal domain-containing protein</fullName>
    </recommendedName>
</protein>
<evidence type="ECO:0000259" key="2">
    <source>
        <dbReference type="Pfam" id="PF12660"/>
    </source>
</evidence>
<dbReference type="Pfam" id="PF12657">
    <property type="entry name" value="TFIIIC_delta"/>
    <property type="match status" value="1"/>
</dbReference>
<dbReference type="HOGENOM" id="CLU_008513_0_0_1"/>
<dbReference type="GO" id="GO:0006384">
    <property type="term" value="P:transcription initiation at RNA polymerase III promoter"/>
    <property type="evidence" value="ECO:0007669"/>
    <property type="project" value="InterPro"/>
</dbReference>
<dbReference type="STRING" id="946122.A0A0C2X758"/>
<keyword evidence="4" id="KW-1185">Reference proteome</keyword>
<reference evidence="3 4" key="1">
    <citation type="submission" date="2014-04" db="EMBL/GenBank/DDBJ databases">
        <title>Evolutionary Origins and Diversification of the Mycorrhizal Mutualists.</title>
        <authorList>
            <consortium name="DOE Joint Genome Institute"/>
            <consortium name="Mycorrhizal Genomics Consortium"/>
            <person name="Kohler A."/>
            <person name="Kuo A."/>
            <person name="Nagy L.G."/>
            <person name="Floudas D."/>
            <person name="Copeland A."/>
            <person name="Barry K.W."/>
            <person name="Cichocki N."/>
            <person name="Veneault-Fourrey C."/>
            <person name="LaButti K."/>
            <person name="Lindquist E.A."/>
            <person name="Lipzen A."/>
            <person name="Lundell T."/>
            <person name="Morin E."/>
            <person name="Murat C."/>
            <person name="Riley R."/>
            <person name="Ohm R."/>
            <person name="Sun H."/>
            <person name="Tunlid A."/>
            <person name="Henrissat B."/>
            <person name="Grigoriev I.V."/>
            <person name="Hibbett D.S."/>
            <person name="Martin F."/>
        </authorList>
    </citation>
    <scope>NUCLEOTIDE SEQUENCE [LARGE SCALE GENOMIC DNA]</scope>
    <source>
        <strain evidence="3 4">Koide BX008</strain>
    </source>
</reference>
<organism evidence="3 4">
    <name type="scientific">Amanita muscaria (strain Koide BX008)</name>
    <dbReference type="NCBI Taxonomy" id="946122"/>
    <lineage>
        <taxon>Eukaryota</taxon>
        <taxon>Fungi</taxon>
        <taxon>Dikarya</taxon>
        <taxon>Basidiomycota</taxon>
        <taxon>Agaricomycotina</taxon>
        <taxon>Agaricomycetes</taxon>
        <taxon>Agaricomycetidae</taxon>
        <taxon>Agaricales</taxon>
        <taxon>Pluteineae</taxon>
        <taxon>Amanitaceae</taxon>
        <taxon>Amanita</taxon>
    </lineage>
</organism>
<feature type="domain" description="Transcription factor IIIC putative zinc-finger" evidence="2">
    <location>
        <begin position="626"/>
        <end position="729"/>
    </location>
</feature>
<evidence type="ECO:0000313" key="4">
    <source>
        <dbReference type="Proteomes" id="UP000054549"/>
    </source>
</evidence>
<dbReference type="GO" id="GO:0000127">
    <property type="term" value="C:transcription factor TFIIIC complex"/>
    <property type="evidence" value="ECO:0007669"/>
    <property type="project" value="InterPro"/>
</dbReference>
<dbReference type="InterPro" id="IPR024761">
    <property type="entry name" value="TFIIIC_delta_N"/>
</dbReference>
<feature type="domain" description="Transcription factor IIIC 90kDa subunit N-terminal" evidence="1">
    <location>
        <begin position="24"/>
        <end position="288"/>
    </location>
</feature>
<dbReference type="Pfam" id="PF12660">
    <property type="entry name" value="zf-TFIIIC"/>
    <property type="match status" value="1"/>
</dbReference>